<feature type="transmembrane region" description="Helical" evidence="6">
    <location>
        <begin position="359"/>
        <end position="381"/>
    </location>
</feature>
<evidence type="ECO:0000313" key="9">
    <source>
        <dbReference type="Proteomes" id="UP000664169"/>
    </source>
</evidence>
<feature type="transmembrane region" description="Helical" evidence="6">
    <location>
        <begin position="72"/>
        <end position="92"/>
    </location>
</feature>
<feature type="transmembrane region" description="Helical" evidence="6">
    <location>
        <begin position="387"/>
        <end position="405"/>
    </location>
</feature>
<name>A0A8H3IJ19_9LECA</name>
<evidence type="ECO:0000256" key="4">
    <source>
        <dbReference type="ARBA" id="ARBA00023136"/>
    </source>
</evidence>
<dbReference type="InterPro" id="IPR036259">
    <property type="entry name" value="MFS_trans_sf"/>
</dbReference>
<dbReference type="Pfam" id="PF07690">
    <property type="entry name" value="MFS_1"/>
    <property type="match status" value="1"/>
</dbReference>
<keyword evidence="4 6" id="KW-0472">Membrane</keyword>
<sequence length="549" mass="58464">MTGDNLHQNSDESIPRVTKLPEDEEYPPLKTVIPALAAAYLVVFLVALDRTILGTAIPSITNEFHSFEDISWYEAAFLLPLCIFALSFGRIFTFYSTKWVLTVLIVIFEVGNIVSATATSSGVVIVGRIITGIGAAGIFAGVLTLINTLVPLSKRPQYSGGLGAMFGLASILGPLLGGYLTAITWRWVFWINLPIGGAALVVFVLVTPNRKPPGAVSETWKGKLKQLDPIGFILVAPAAVCLLFALQWGGIKYPWSDGRIIALFVVAGVLGVTFICSQIWIKDGTVPGKIVSQRSMIAGIIQIIGIGSSLIVYSLYLPLWFQAIKGDSPQSSGLALLALLLSTVVAVILSGVGTTATGYYVPFAIAGGAILVVGAALITTWQVDTSMGIWIGYQIILGTGQGLSLQQPNFAAQTVLPKEQAPTGLAVLQFVQSLFGTIFVTVCQTLLQNRLVQRLAPLGIDGNAVANGGATSLRSLVPADKLPQVLDAYNDSLKGIWYAGLAMAILGFLASFGYEWKNVKEAEQKLKLAGNDTTRKEEKDSNGTIAESE</sequence>
<feature type="transmembrane region" description="Helical" evidence="6">
    <location>
        <begin position="260"/>
        <end position="280"/>
    </location>
</feature>
<dbReference type="EMBL" id="CAJPDQ010000016">
    <property type="protein sequence ID" value="CAF9920618.1"/>
    <property type="molecule type" value="Genomic_DNA"/>
</dbReference>
<accession>A0A8H3IJ19</accession>
<keyword evidence="9" id="KW-1185">Reference proteome</keyword>
<feature type="transmembrane region" description="Helical" evidence="6">
    <location>
        <begin position="227"/>
        <end position="248"/>
    </location>
</feature>
<feature type="transmembrane region" description="Helical" evidence="6">
    <location>
        <begin position="125"/>
        <end position="150"/>
    </location>
</feature>
<keyword evidence="2 6" id="KW-0812">Transmembrane</keyword>
<comment type="subcellular location">
    <subcellularLocation>
        <location evidence="1">Membrane</location>
        <topology evidence="1">Multi-pass membrane protein</topology>
    </subcellularLocation>
</comment>
<dbReference type="OrthoDB" id="10021397at2759"/>
<dbReference type="CDD" id="cd17502">
    <property type="entry name" value="MFS_Azr1_MDR_like"/>
    <property type="match status" value="1"/>
</dbReference>
<feature type="transmembrane region" description="Helical" evidence="6">
    <location>
        <begin position="99"/>
        <end position="119"/>
    </location>
</feature>
<gene>
    <name evidence="8" type="ORF">GOMPHAMPRED_002091</name>
</gene>
<dbReference type="Proteomes" id="UP000664169">
    <property type="component" value="Unassembled WGS sequence"/>
</dbReference>
<evidence type="ECO:0000313" key="8">
    <source>
        <dbReference type="EMBL" id="CAF9920618.1"/>
    </source>
</evidence>
<dbReference type="SUPFAM" id="SSF103473">
    <property type="entry name" value="MFS general substrate transporter"/>
    <property type="match status" value="1"/>
</dbReference>
<keyword evidence="3 6" id="KW-1133">Transmembrane helix</keyword>
<feature type="transmembrane region" description="Helical" evidence="6">
    <location>
        <begin position="425"/>
        <end position="447"/>
    </location>
</feature>
<dbReference type="AlphaFoldDB" id="A0A8H3IJ19"/>
<dbReference type="InterPro" id="IPR011701">
    <property type="entry name" value="MFS"/>
</dbReference>
<reference evidence="8" key="1">
    <citation type="submission" date="2021-03" db="EMBL/GenBank/DDBJ databases">
        <authorList>
            <person name="Tagirdzhanova G."/>
        </authorList>
    </citation>
    <scope>NUCLEOTIDE SEQUENCE</scope>
</reference>
<feature type="transmembrane region" description="Helical" evidence="6">
    <location>
        <begin position="300"/>
        <end position="321"/>
    </location>
</feature>
<organism evidence="8 9">
    <name type="scientific">Gomphillus americanus</name>
    <dbReference type="NCBI Taxonomy" id="1940652"/>
    <lineage>
        <taxon>Eukaryota</taxon>
        <taxon>Fungi</taxon>
        <taxon>Dikarya</taxon>
        <taxon>Ascomycota</taxon>
        <taxon>Pezizomycotina</taxon>
        <taxon>Lecanoromycetes</taxon>
        <taxon>OSLEUM clade</taxon>
        <taxon>Ostropomycetidae</taxon>
        <taxon>Ostropales</taxon>
        <taxon>Graphidaceae</taxon>
        <taxon>Gomphilloideae</taxon>
        <taxon>Gomphillus</taxon>
    </lineage>
</organism>
<dbReference type="GO" id="GO:0022857">
    <property type="term" value="F:transmembrane transporter activity"/>
    <property type="evidence" value="ECO:0007669"/>
    <property type="project" value="InterPro"/>
</dbReference>
<evidence type="ECO:0000256" key="5">
    <source>
        <dbReference type="SAM" id="MobiDB-lite"/>
    </source>
</evidence>
<feature type="transmembrane region" description="Helical" evidence="6">
    <location>
        <begin position="187"/>
        <end position="206"/>
    </location>
</feature>
<dbReference type="Gene3D" id="1.20.1250.20">
    <property type="entry name" value="MFS general substrate transporter like domains"/>
    <property type="match status" value="1"/>
</dbReference>
<dbReference type="InterPro" id="IPR020846">
    <property type="entry name" value="MFS_dom"/>
</dbReference>
<feature type="region of interest" description="Disordered" evidence="5">
    <location>
        <begin position="527"/>
        <end position="549"/>
    </location>
</feature>
<evidence type="ECO:0000256" key="1">
    <source>
        <dbReference type="ARBA" id="ARBA00004141"/>
    </source>
</evidence>
<evidence type="ECO:0000256" key="3">
    <source>
        <dbReference type="ARBA" id="ARBA00022989"/>
    </source>
</evidence>
<comment type="caution">
    <text evidence="8">The sequence shown here is derived from an EMBL/GenBank/DDBJ whole genome shotgun (WGS) entry which is preliminary data.</text>
</comment>
<feature type="transmembrane region" description="Helical" evidence="6">
    <location>
        <begin position="333"/>
        <end position="352"/>
    </location>
</feature>
<dbReference type="GO" id="GO:0005886">
    <property type="term" value="C:plasma membrane"/>
    <property type="evidence" value="ECO:0007669"/>
    <property type="project" value="TreeGrafter"/>
</dbReference>
<feature type="transmembrane region" description="Helical" evidence="6">
    <location>
        <begin position="32"/>
        <end position="52"/>
    </location>
</feature>
<feature type="transmembrane region" description="Helical" evidence="6">
    <location>
        <begin position="162"/>
        <end position="181"/>
    </location>
</feature>
<evidence type="ECO:0000256" key="2">
    <source>
        <dbReference type="ARBA" id="ARBA00022692"/>
    </source>
</evidence>
<protein>
    <recommendedName>
        <fullName evidence="7">Major facilitator superfamily (MFS) profile domain-containing protein</fullName>
    </recommendedName>
</protein>
<dbReference type="PANTHER" id="PTHR23501">
    <property type="entry name" value="MAJOR FACILITATOR SUPERFAMILY"/>
    <property type="match status" value="1"/>
</dbReference>
<dbReference type="PROSITE" id="PS50850">
    <property type="entry name" value="MFS"/>
    <property type="match status" value="1"/>
</dbReference>
<evidence type="ECO:0000256" key="6">
    <source>
        <dbReference type="SAM" id="Phobius"/>
    </source>
</evidence>
<feature type="transmembrane region" description="Helical" evidence="6">
    <location>
        <begin position="496"/>
        <end position="516"/>
    </location>
</feature>
<evidence type="ECO:0000259" key="7">
    <source>
        <dbReference type="PROSITE" id="PS50850"/>
    </source>
</evidence>
<dbReference type="FunFam" id="1.20.1250.20:FF:000196">
    <property type="entry name" value="MFS toxin efflux pump (AflT)"/>
    <property type="match status" value="1"/>
</dbReference>
<feature type="domain" description="Major facilitator superfamily (MFS) profile" evidence="7">
    <location>
        <begin position="35"/>
        <end position="519"/>
    </location>
</feature>
<proteinExistence type="predicted"/>
<dbReference type="PANTHER" id="PTHR23501:SF153">
    <property type="entry name" value="AFLATOXIN EFFLUX PUMP, PUTATIVE-RELATED"/>
    <property type="match status" value="1"/>
</dbReference>